<dbReference type="Gene3D" id="3.40.50.1820">
    <property type="entry name" value="alpha/beta hydrolase"/>
    <property type="match status" value="1"/>
</dbReference>
<reference evidence="3" key="1">
    <citation type="submission" date="2015-10" db="EMBL/GenBank/DDBJ databases">
        <authorList>
            <person name="Regsiter A."/>
            <person name="william w."/>
        </authorList>
    </citation>
    <scope>NUCLEOTIDE SEQUENCE</scope>
    <source>
        <strain evidence="3">Montdore</strain>
    </source>
</reference>
<dbReference type="Pfam" id="PF00561">
    <property type="entry name" value="Abhydrolase_1"/>
    <property type="match status" value="1"/>
</dbReference>
<dbReference type="Proteomes" id="UP001412239">
    <property type="component" value="Unassembled WGS sequence"/>
</dbReference>
<protein>
    <recommendedName>
        <fullName evidence="2">AB hydrolase-1 domain-containing protein</fullName>
    </recommendedName>
</protein>
<dbReference type="GO" id="GO:0008474">
    <property type="term" value="F:palmitoyl-(protein) hydrolase activity"/>
    <property type="evidence" value="ECO:0007669"/>
    <property type="project" value="TreeGrafter"/>
</dbReference>
<keyword evidence="1" id="KW-0472">Membrane</keyword>
<feature type="transmembrane region" description="Helical" evidence="1">
    <location>
        <begin position="20"/>
        <end position="38"/>
    </location>
</feature>
<dbReference type="AlphaFoldDB" id="A0A292Q3Y9"/>
<dbReference type="GO" id="GO:0016020">
    <property type="term" value="C:membrane"/>
    <property type="evidence" value="ECO:0007669"/>
    <property type="project" value="TreeGrafter"/>
</dbReference>
<accession>A0A292Q3Y9</accession>
<dbReference type="PANTHER" id="PTHR12277">
    <property type="entry name" value="ALPHA/BETA HYDROLASE DOMAIN-CONTAINING PROTEIN"/>
    <property type="match status" value="1"/>
</dbReference>
<dbReference type="SUPFAM" id="SSF53474">
    <property type="entry name" value="alpha/beta-Hydrolases"/>
    <property type="match status" value="1"/>
</dbReference>
<keyword evidence="1" id="KW-0812">Transmembrane</keyword>
<organism evidence="3 4">
    <name type="scientific">Tuber aestivum</name>
    <name type="common">summer truffle</name>
    <dbReference type="NCBI Taxonomy" id="59557"/>
    <lineage>
        <taxon>Eukaryota</taxon>
        <taxon>Fungi</taxon>
        <taxon>Dikarya</taxon>
        <taxon>Ascomycota</taxon>
        <taxon>Pezizomycotina</taxon>
        <taxon>Pezizomycetes</taxon>
        <taxon>Pezizales</taxon>
        <taxon>Tuberaceae</taxon>
        <taxon>Tuber</taxon>
    </lineage>
</organism>
<sequence>MSLSDAISPYSSSAYSLAKGTIVASTGLALLLSGLLYFKQMEIIYPRSVPEGSRTRVPTPDEYGVENWEHVELRTPDGESLKCYLLRGRKRMDMGVTVLFMHGNAGNIGHRLPIARVFSEDMGANIFILSYRGYGLSSGRPCEKGLNVDAQVALEYLLKRNDTKNNKIVVYGQSLGGALSIQLVSRNQDKVHGLILENTFRSIRTLIPTVFPPARFLAKLCHQVWPSEATLPQIVDVPVLFLSGLKDELVPLVPHRSPSHRPSHMKTLFDICRAKKVWRELPEGNHNETVAQDGYFDFIYDFIQKIRYGHTSDLS</sequence>
<evidence type="ECO:0000313" key="3">
    <source>
        <dbReference type="EMBL" id="CUS14516.1"/>
    </source>
</evidence>
<dbReference type="PANTHER" id="PTHR12277:SF81">
    <property type="entry name" value="PROTEIN ABHD13"/>
    <property type="match status" value="1"/>
</dbReference>
<dbReference type="InterPro" id="IPR029058">
    <property type="entry name" value="AB_hydrolase_fold"/>
</dbReference>
<proteinExistence type="predicted"/>
<evidence type="ECO:0000259" key="2">
    <source>
        <dbReference type="Pfam" id="PF00561"/>
    </source>
</evidence>
<keyword evidence="4" id="KW-1185">Reference proteome</keyword>
<evidence type="ECO:0000313" key="4">
    <source>
        <dbReference type="Proteomes" id="UP001412239"/>
    </source>
</evidence>
<dbReference type="EMBL" id="LN890958">
    <property type="protein sequence ID" value="CUS14516.1"/>
    <property type="molecule type" value="Genomic_DNA"/>
</dbReference>
<keyword evidence="1" id="KW-1133">Transmembrane helix</keyword>
<evidence type="ECO:0000256" key="1">
    <source>
        <dbReference type="SAM" id="Phobius"/>
    </source>
</evidence>
<feature type="domain" description="AB hydrolase-1" evidence="2">
    <location>
        <begin position="97"/>
        <end position="199"/>
    </location>
</feature>
<gene>
    <name evidence="3" type="ORF">GSTUAT00001393001</name>
</gene>
<name>A0A292Q3Y9_9PEZI</name>
<dbReference type="InterPro" id="IPR000073">
    <property type="entry name" value="AB_hydrolase_1"/>
</dbReference>